<organism evidence="7 8">
    <name type="scientific">Thermotoga neapolitana (strain ATCC 49049 / DSM 4359 / NBRC 107923 / NS-E)</name>
    <dbReference type="NCBI Taxonomy" id="309803"/>
    <lineage>
        <taxon>Bacteria</taxon>
        <taxon>Thermotogati</taxon>
        <taxon>Thermotogota</taxon>
        <taxon>Thermotogae</taxon>
        <taxon>Thermotogales</taxon>
        <taxon>Thermotogaceae</taxon>
        <taxon>Thermotoga</taxon>
    </lineage>
</organism>
<keyword evidence="2" id="KW-0645">Protease</keyword>
<dbReference type="STRING" id="309803.CTN_1036"/>
<dbReference type="Pfam" id="PF04327">
    <property type="entry name" value="Peptidase_Prp"/>
    <property type="match status" value="1"/>
</dbReference>
<accession>B9K8C9</accession>
<evidence type="ECO:0000256" key="2">
    <source>
        <dbReference type="ARBA" id="ARBA00022670"/>
    </source>
</evidence>
<dbReference type="InterPro" id="IPR036764">
    <property type="entry name" value="Peptidase_Prp_sf"/>
</dbReference>
<dbReference type="Proteomes" id="UP000000445">
    <property type="component" value="Chromosome"/>
</dbReference>
<dbReference type="GO" id="GO:0042254">
    <property type="term" value="P:ribosome biogenesis"/>
    <property type="evidence" value="ECO:0007669"/>
    <property type="project" value="UniProtKB-KW"/>
</dbReference>
<keyword evidence="4" id="KW-0788">Thiol protease</keyword>
<name>B9K8C9_THENN</name>
<dbReference type="Gene3D" id="3.30.70.1490">
    <property type="entry name" value="Cysteine protease Prp"/>
    <property type="match status" value="1"/>
</dbReference>
<dbReference type="GO" id="GO:0006508">
    <property type="term" value="P:proteolysis"/>
    <property type="evidence" value="ECO:0007669"/>
    <property type="project" value="UniProtKB-KW"/>
</dbReference>
<dbReference type="SUPFAM" id="SSF118010">
    <property type="entry name" value="TM1457-like"/>
    <property type="match status" value="1"/>
</dbReference>
<evidence type="ECO:0000313" key="8">
    <source>
        <dbReference type="Proteomes" id="UP000000445"/>
    </source>
</evidence>
<evidence type="ECO:0000256" key="6">
    <source>
        <dbReference type="ARBA" id="ARBA00044538"/>
    </source>
</evidence>
<evidence type="ECO:0000256" key="5">
    <source>
        <dbReference type="ARBA" id="ARBA00044503"/>
    </source>
</evidence>
<dbReference type="GO" id="GO:0008234">
    <property type="term" value="F:cysteine-type peptidase activity"/>
    <property type="evidence" value="ECO:0007669"/>
    <property type="project" value="UniProtKB-KW"/>
</dbReference>
<gene>
    <name evidence="7" type="ordered locus">CTN_1036</name>
</gene>
<dbReference type="HOGENOM" id="CLU_2385172_0_0_0"/>
<keyword evidence="3" id="KW-0378">Hydrolase</keyword>
<dbReference type="KEGG" id="tna:CTN_1036"/>
<comment type="similarity">
    <text evidence="5">Belongs to the Prp family.</text>
</comment>
<evidence type="ECO:0000256" key="3">
    <source>
        <dbReference type="ARBA" id="ARBA00022801"/>
    </source>
</evidence>
<evidence type="ECO:0000313" key="7">
    <source>
        <dbReference type="EMBL" id="ACM23212.1"/>
    </source>
</evidence>
<keyword evidence="8" id="KW-1185">Reference proteome</keyword>
<dbReference type="AlphaFoldDB" id="B9K8C9"/>
<evidence type="ECO:0000256" key="4">
    <source>
        <dbReference type="ARBA" id="ARBA00022807"/>
    </source>
</evidence>
<sequence>MIEVTITDTFFEVKGHASNEVACASVSVLTQHVANFLKEEKVARIEKGSGYLKVEFEKLEPCEVKVLAAMVRSLRELEKKFPSQIKVEVILNGA</sequence>
<dbReference type="RefSeq" id="WP_015919528.1">
    <property type="nucleotide sequence ID" value="NC_011978.1"/>
</dbReference>
<evidence type="ECO:0000256" key="1">
    <source>
        <dbReference type="ARBA" id="ARBA00022517"/>
    </source>
</evidence>
<keyword evidence="1" id="KW-0690">Ribosome biogenesis</keyword>
<dbReference type="InterPro" id="IPR007422">
    <property type="entry name" value="Peptidase_Prp"/>
</dbReference>
<dbReference type="CDD" id="cd16332">
    <property type="entry name" value="Prp-like"/>
    <property type="match status" value="1"/>
</dbReference>
<reference evidence="7 8" key="1">
    <citation type="journal article" date="2009" name="Biosci. Biotechnol. Biochem.">
        <title>WeGAS: a web-based microbial genome annotation system.</title>
        <authorList>
            <person name="Lee D."/>
            <person name="Seo H."/>
            <person name="Park C."/>
            <person name="Park K."/>
        </authorList>
    </citation>
    <scope>NUCLEOTIDE SEQUENCE [LARGE SCALE GENOMIC DNA]</scope>
    <source>
        <strain evidence="8">ATCC 49049 / DSM 4359 / NBRC 107923 / NS-E</strain>
    </source>
</reference>
<protein>
    <recommendedName>
        <fullName evidence="6">Ribosomal processing cysteine protease Prp</fullName>
    </recommendedName>
</protein>
<dbReference type="EMBL" id="CP000916">
    <property type="protein sequence ID" value="ACM23212.1"/>
    <property type="molecule type" value="Genomic_DNA"/>
</dbReference>
<proteinExistence type="inferred from homology"/>